<proteinExistence type="predicted"/>
<evidence type="ECO:0000256" key="1">
    <source>
        <dbReference type="SAM" id="MobiDB-lite"/>
    </source>
</evidence>
<evidence type="ECO:0000313" key="2">
    <source>
        <dbReference type="EMBL" id="KAL1116551.1"/>
    </source>
</evidence>
<evidence type="ECO:0000313" key="3">
    <source>
        <dbReference type="Proteomes" id="UP001558652"/>
    </source>
</evidence>
<feature type="compositionally biased region" description="Polar residues" evidence="1">
    <location>
        <begin position="92"/>
        <end position="124"/>
    </location>
</feature>
<name>A0ABD0XZA0_9HEMI</name>
<accession>A0ABD0XZA0</accession>
<comment type="caution">
    <text evidence="2">The sequence shown here is derived from an EMBL/GenBank/DDBJ whole genome shotgun (WGS) entry which is preliminary data.</text>
</comment>
<protein>
    <submittedName>
        <fullName evidence="2">Uncharacterized protein</fullName>
    </submittedName>
</protein>
<organism evidence="2 3">
    <name type="scientific">Ranatra chinensis</name>
    <dbReference type="NCBI Taxonomy" id="642074"/>
    <lineage>
        <taxon>Eukaryota</taxon>
        <taxon>Metazoa</taxon>
        <taxon>Ecdysozoa</taxon>
        <taxon>Arthropoda</taxon>
        <taxon>Hexapoda</taxon>
        <taxon>Insecta</taxon>
        <taxon>Pterygota</taxon>
        <taxon>Neoptera</taxon>
        <taxon>Paraneoptera</taxon>
        <taxon>Hemiptera</taxon>
        <taxon>Heteroptera</taxon>
        <taxon>Panheteroptera</taxon>
        <taxon>Nepomorpha</taxon>
        <taxon>Nepidae</taxon>
        <taxon>Ranatrinae</taxon>
        <taxon>Ranatra</taxon>
    </lineage>
</organism>
<feature type="compositionally biased region" description="Polar residues" evidence="1">
    <location>
        <begin position="162"/>
        <end position="172"/>
    </location>
</feature>
<keyword evidence="3" id="KW-1185">Reference proteome</keyword>
<reference evidence="2 3" key="1">
    <citation type="submission" date="2024-07" db="EMBL/GenBank/DDBJ databases">
        <title>Chromosome-level genome assembly of the water stick insect Ranatra chinensis (Heteroptera: Nepidae).</title>
        <authorList>
            <person name="Liu X."/>
        </authorList>
    </citation>
    <scope>NUCLEOTIDE SEQUENCE [LARGE SCALE GENOMIC DNA]</scope>
    <source>
        <strain evidence="2">Cailab_2021Rc</strain>
        <tissue evidence="2">Muscle</tissue>
    </source>
</reference>
<gene>
    <name evidence="2" type="ORF">AAG570_005023</name>
</gene>
<feature type="compositionally biased region" description="Polar residues" evidence="1">
    <location>
        <begin position="294"/>
        <end position="305"/>
    </location>
</feature>
<feature type="compositionally biased region" description="Low complexity" evidence="1">
    <location>
        <begin position="187"/>
        <end position="203"/>
    </location>
</feature>
<feature type="region of interest" description="Disordered" evidence="1">
    <location>
        <begin position="269"/>
        <end position="305"/>
    </location>
</feature>
<feature type="region of interest" description="Disordered" evidence="1">
    <location>
        <begin position="65"/>
        <end position="203"/>
    </location>
</feature>
<feature type="compositionally biased region" description="Low complexity" evidence="1">
    <location>
        <begin position="269"/>
        <end position="293"/>
    </location>
</feature>
<sequence>MTSKRRNTFYQNKKRETTEIGTCNLPSFYEHSERFKDFILSVIRPNIASYVRYLGLCIDKRRNPHTHLPKQKSHGYTATPPPTTAEPTYRPQPSQRGLGNRNFRGQQVIRQQETTVQPSTQAYQQPARRDYFTARPTSTAAPPRPQYETQPTQRPDFYRTNHLPQTTRSQETFPPVETTPRPSWQTNNQRGSANYNNNNNQQTTQPQQFYNQQTSQKQAFYQGTTYRPNYFETTQRQQPTTQKPSFYNNFNIPAATTTLRPYYPSEFSTQTSATRRQQQAYQTQPTTPQAPTTLHYQQDTNSNYETQKLYRSVDWSITQPE</sequence>
<dbReference type="EMBL" id="JBFDAA010000017">
    <property type="protein sequence ID" value="KAL1116551.1"/>
    <property type="molecule type" value="Genomic_DNA"/>
</dbReference>
<dbReference type="AlphaFoldDB" id="A0ABD0XZA0"/>
<dbReference type="Proteomes" id="UP001558652">
    <property type="component" value="Unassembled WGS sequence"/>
</dbReference>